<feature type="transmembrane region" description="Helical" evidence="1">
    <location>
        <begin position="391"/>
        <end position="408"/>
    </location>
</feature>
<gene>
    <name evidence="2" type="ORF">WJX74_009335</name>
</gene>
<keyword evidence="1" id="KW-1133">Transmembrane helix</keyword>
<dbReference type="PANTHER" id="PTHR33927:SF1">
    <property type="entry name" value="TRANSMEMBRANE PROTEIN"/>
    <property type="match status" value="1"/>
</dbReference>
<feature type="transmembrane region" description="Helical" evidence="1">
    <location>
        <begin position="279"/>
        <end position="303"/>
    </location>
</feature>
<dbReference type="AlphaFoldDB" id="A0AAW1RZS1"/>
<feature type="transmembrane region" description="Helical" evidence="1">
    <location>
        <begin position="352"/>
        <end position="371"/>
    </location>
</feature>
<feature type="transmembrane region" description="Helical" evidence="1">
    <location>
        <begin position="102"/>
        <end position="125"/>
    </location>
</feature>
<dbReference type="EMBL" id="JALJOS010000005">
    <property type="protein sequence ID" value="KAK9839092.1"/>
    <property type="molecule type" value="Genomic_DNA"/>
</dbReference>
<organism evidence="2 3">
    <name type="scientific">Apatococcus lobatus</name>
    <dbReference type="NCBI Taxonomy" id="904363"/>
    <lineage>
        <taxon>Eukaryota</taxon>
        <taxon>Viridiplantae</taxon>
        <taxon>Chlorophyta</taxon>
        <taxon>core chlorophytes</taxon>
        <taxon>Trebouxiophyceae</taxon>
        <taxon>Chlorellales</taxon>
        <taxon>Chlorellaceae</taxon>
        <taxon>Apatococcus</taxon>
    </lineage>
</organism>
<keyword evidence="1" id="KW-0472">Membrane</keyword>
<proteinExistence type="predicted"/>
<keyword evidence="3" id="KW-1185">Reference proteome</keyword>
<protein>
    <recommendedName>
        <fullName evidence="4">Integral membrane protein TmpA</fullName>
    </recommendedName>
</protein>
<keyword evidence="1" id="KW-0812">Transmembrane</keyword>
<dbReference type="InterPro" id="IPR052979">
    <property type="entry name" value="Adenylate-forming_domain"/>
</dbReference>
<evidence type="ECO:0000313" key="2">
    <source>
        <dbReference type="EMBL" id="KAK9839092.1"/>
    </source>
</evidence>
<evidence type="ECO:0008006" key="4">
    <source>
        <dbReference type="Google" id="ProtNLM"/>
    </source>
</evidence>
<sequence length="620" mass="69047">MSVLDAQSAEFTILLLLRRCKGFATGQELPSSVTSLYTSRQRFSSTFKFGAEGHASKRFGSSVVSMSLHLKIRTLLDIAENCTENWTRQDGSSHHARLQGGAVAGTAVGAVALAIFLAVAACYMFRRSALRQAMCIGRPIAVSLTDLKVQPCKNEEAFMQIDPDQKATVKSISVQPAGADLPNERVPFVRHVLRWLEAFSNMYRVLFGICLGFNVTFLALAATNTVPYAKRQKAAFALGNIMVSCIVRNEIFMYGVYWLIVKTFSRWPPLWVRAFWTSFLLHIGGCHSGLAISSLMWIIYVLVDLATHSAFTQTGVIVIVSVLGALILITAAAAFPLIRFYHHNTFEVLHRFSGWTALSAVWVFEILASNWDSNTKRFKFAGSHFIHHQDFWFLVVTTYLIIQPWLFVRRVEVLETSVPSSKAILMKFKGFVPLGCLSRISRKPLLEWHAFGCISDAVSEGQDKDIHHLLITPLGDFTRELASNPPTHVYTRNFKFVGLPYCVTMFRSGVLVATGSGLGIWMSILLQGPPDYHLIWVGRDLTNTYGPVMMDLLSRIDPARVHLYDTLHDGRPDSLALTIQLVRQIRAEVVLVTSNPRGTEHLVNGCRAAGITAFGPIFDS</sequence>
<evidence type="ECO:0000256" key="1">
    <source>
        <dbReference type="SAM" id="Phobius"/>
    </source>
</evidence>
<reference evidence="2 3" key="1">
    <citation type="journal article" date="2024" name="Nat. Commun.">
        <title>Phylogenomics reveals the evolutionary origins of lichenization in chlorophyte algae.</title>
        <authorList>
            <person name="Puginier C."/>
            <person name="Libourel C."/>
            <person name="Otte J."/>
            <person name="Skaloud P."/>
            <person name="Haon M."/>
            <person name="Grisel S."/>
            <person name="Petersen M."/>
            <person name="Berrin J.G."/>
            <person name="Delaux P.M."/>
            <person name="Dal Grande F."/>
            <person name="Keller J."/>
        </authorList>
    </citation>
    <scope>NUCLEOTIDE SEQUENCE [LARGE SCALE GENOMIC DNA]</scope>
    <source>
        <strain evidence="2 3">SAG 2145</strain>
    </source>
</reference>
<feature type="transmembrane region" description="Helical" evidence="1">
    <location>
        <begin position="203"/>
        <end position="222"/>
    </location>
</feature>
<feature type="transmembrane region" description="Helical" evidence="1">
    <location>
        <begin position="315"/>
        <end position="340"/>
    </location>
</feature>
<dbReference type="Proteomes" id="UP001438707">
    <property type="component" value="Unassembled WGS sequence"/>
</dbReference>
<comment type="caution">
    <text evidence="2">The sequence shown here is derived from an EMBL/GenBank/DDBJ whole genome shotgun (WGS) entry which is preliminary data.</text>
</comment>
<accession>A0AAW1RZS1</accession>
<evidence type="ECO:0000313" key="3">
    <source>
        <dbReference type="Proteomes" id="UP001438707"/>
    </source>
</evidence>
<name>A0AAW1RZS1_9CHLO</name>
<dbReference type="PANTHER" id="PTHR33927">
    <property type="entry name" value="TRANSMEMBRANE PROTEIN"/>
    <property type="match status" value="1"/>
</dbReference>
<feature type="transmembrane region" description="Helical" evidence="1">
    <location>
        <begin position="234"/>
        <end position="259"/>
    </location>
</feature>